<evidence type="ECO:0000313" key="10">
    <source>
        <dbReference type="Proteomes" id="UP000236291"/>
    </source>
</evidence>
<dbReference type="GO" id="GO:0004857">
    <property type="term" value="F:enzyme inhibitor activity"/>
    <property type="evidence" value="ECO:0007669"/>
    <property type="project" value="InterPro"/>
</dbReference>
<dbReference type="SMART" id="SM00856">
    <property type="entry name" value="PMEI"/>
    <property type="match status" value="1"/>
</dbReference>
<reference evidence="9 10" key="1">
    <citation type="journal article" date="2014" name="Am. J. Bot.">
        <title>Genome assembly and annotation for red clover (Trifolium pratense; Fabaceae).</title>
        <authorList>
            <person name="Istvanek J."/>
            <person name="Jaros M."/>
            <person name="Krenek A."/>
            <person name="Repkova J."/>
        </authorList>
    </citation>
    <scope>NUCLEOTIDE SEQUENCE [LARGE SCALE GENOMIC DNA]</scope>
    <source>
        <strain evidence="10">cv. Tatra</strain>
        <tissue evidence="9">Young leaves</tissue>
    </source>
</reference>
<dbReference type="STRING" id="57577.A0A2K3M6M0"/>
<dbReference type="Gene3D" id="1.20.140.40">
    <property type="entry name" value="Invertase/pectin methylesterase inhibitor family protein"/>
    <property type="match status" value="1"/>
</dbReference>
<proteinExistence type="inferred from homology"/>
<dbReference type="GO" id="GO:0048046">
    <property type="term" value="C:apoplast"/>
    <property type="evidence" value="ECO:0007669"/>
    <property type="project" value="UniProtKB-SubCell"/>
</dbReference>
<evidence type="ECO:0000256" key="5">
    <source>
        <dbReference type="ARBA" id="ARBA00023157"/>
    </source>
</evidence>
<keyword evidence="3" id="KW-0964">Secreted</keyword>
<evidence type="ECO:0000256" key="6">
    <source>
        <dbReference type="ARBA" id="ARBA00038471"/>
    </source>
</evidence>
<dbReference type="PANTHER" id="PTHR31080">
    <property type="entry name" value="PECTINESTERASE INHIBITOR-LIKE"/>
    <property type="match status" value="1"/>
</dbReference>
<dbReference type="PANTHER" id="PTHR31080:SF158">
    <property type="entry name" value="PLANT INVERTASE_PECTIN METHYLESTERASE INHIBITOR SUPERFAMILY PROTEIN"/>
    <property type="match status" value="1"/>
</dbReference>
<dbReference type="InterPro" id="IPR051955">
    <property type="entry name" value="PME_Inhibitor"/>
</dbReference>
<dbReference type="Pfam" id="PF04043">
    <property type="entry name" value="PMEI"/>
    <property type="match status" value="1"/>
</dbReference>
<dbReference type="InterPro" id="IPR035513">
    <property type="entry name" value="Invertase/methylesterase_inhib"/>
</dbReference>
<protein>
    <submittedName>
        <fullName evidence="9">Plant invertase/pectin methylesterase inhibitor protein</fullName>
    </submittedName>
</protein>
<dbReference type="InterPro" id="IPR006501">
    <property type="entry name" value="Pectinesterase_inhib_dom"/>
</dbReference>
<dbReference type="CDD" id="cd15798">
    <property type="entry name" value="PMEI-like_3"/>
    <property type="match status" value="1"/>
</dbReference>
<dbReference type="EMBL" id="ASHM01051192">
    <property type="protein sequence ID" value="PNX86442.1"/>
    <property type="molecule type" value="Genomic_DNA"/>
</dbReference>
<evidence type="ECO:0000256" key="7">
    <source>
        <dbReference type="SAM" id="SignalP"/>
    </source>
</evidence>
<feature type="signal peptide" evidence="7">
    <location>
        <begin position="1"/>
        <end position="23"/>
    </location>
</feature>
<evidence type="ECO:0000259" key="8">
    <source>
        <dbReference type="SMART" id="SM00856"/>
    </source>
</evidence>
<keyword evidence="4 7" id="KW-0732">Signal</keyword>
<name>A0A2K3M6M0_TRIPR</name>
<comment type="subcellular location">
    <subcellularLocation>
        <location evidence="1">Secreted</location>
        <location evidence="1">Extracellular space</location>
        <location evidence="1">Apoplast</location>
    </subcellularLocation>
</comment>
<sequence length="199" mass="22184">MVRRKSHLTLLVTFIFLSYLANTSQLVFAKEKDNVKDACKVTRYQNLCKRSLAPFSNSAGRSPSKWARAGVSVTIGEVEHVQTYLANLKRHGHLRGRNKVALLDCVETFADALDELHRSLNVLRRLSRNTFGTQMGDLNSWISAALTNQDTCLDGFQGENSRKIKLLRNKVVQVYYITSNALALVNKLATTGLGSISDP</sequence>
<keyword evidence="5" id="KW-1015">Disulfide bond</keyword>
<keyword evidence="2" id="KW-0052">Apoplast</keyword>
<evidence type="ECO:0000256" key="4">
    <source>
        <dbReference type="ARBA" id="ARBA00022729"/>
    </source>
</evidence>
<feature type="domain" description="Pectinesterase inhibitor" evidence="8">
    <location>
        <begin position="30"/>
        <end position="184"/>
    </location>
</feature>
<organism evidence="9 10">
    <name type="scientific">Trifolium pratense</name>
    <name type="common">Red clover</name>
    <dbReference type="NCBI Taxonomy" id="57577"/>
    <lineage>
        <taxon>Eukaryota</taxon>
        <taxon>Viridiplantae</taxon>
        <taxon>Streptophyta</taxon>
        <taxon>Embryophyta</taxon>
        <taxon>Tracheophyta</taxon>
        <taxon>Spermatophyta</taxon>
        <taxon>Magnoliopsida</taxon>
        <taxon>eudicotyledons</taxon>
        <taxon>Gunneridae</taxon>
        <taxon>Pentapetalae</taxon>
        <taxon>rosids</taxon>
        <taxon>fabids</taxon>
        <taxon>Fabales</taxon>
        <taxon>Fabaceae</taxon>
        <taxon>Papilionoideae</taxon>
        <taxon>50 kb inversion clade</taxon>
        <taxon>NPAAA clade</taxon>
        <taxon>Hologalegina</taxon>
        <taxon>IRL clade</taxon>
        <taxon>Trifolieae</taxon>
        <taxon>Trifolium</taxon>
    </lineage>
</organism>
<dbReference type="AlphaFoldDB" id="A0A2K3M6M0"/>
<comment type="similarity">
    <text evidence="6">Belongs to the PMEI family.</text>
</comment>
<evidence type="ECO:0000256" key="3">
    <source>
        <dbReference type="ARBA" id="ARBA00022525"/>
    </source>
</evidence>
<accession>A0A2K3M6M0</accession>
<dbReference type="FunFam" id="1.20.140.40:FF:000006">
    <property type="entry name" value="Pectinesterase inhibitor 3"/>
    <property type="match status" value="1"/>
</dbReference>
<comment type="caution">
    <text evidence="9">The sequence shown here is derived from an EMBL/GenBank/DDBJ whole genome shotgun (WGS) entry which is preliminary data.</text>
</comment>
<evidence type="ECO:0000256" key="2">
    <source>
        <dbReference type="ARBA" id="ARBA00022523"/>
    </source>
</evidence>
<gene>
    <name evidence="9" type="ORF">L195_g042520</name>
</gene>
<feature type="chain" id="PRO_5014401131" evidence="7">
    <location>
        <begin position="24"/>
        <end position="199"/>
    </location>
</feature>
<dbReference type="SUPFAM" id="SSF101148">
    <property type="entry name" value="Plant invertase/pectin methylesterase inhibitor"/>
    <property type="match status" value="1"/>
</dbReference>
<evidence type="ECO:0000313" key="9">
    <source>
        <dbReference type="EMBL" id="PNX86442.1"/>
    </source>
</evidence>
<reference evidence="9 10" key="2">
    <citation type="journal article" date="2017" name="Front. Plant Sci.">
        <title>Gene Classification and Mining of Molecular Markers Useful in Red Clover (Trifolium pratense) Breeding.</title>
        <authorList>
            <person name="Istvanek J."/>
            <person name="Dluhosova J."/>
            <person name="Dluhos P."/>
            <person name="Patkova L."/>
            <person name="Nedelnik J."/>
            <person name="Repkova J."/>
        </authorList>
    </citation>
    <scope>NUCLEOTIDE SEQUENCE [LARGE SCALE GENOMIC DNA]</scope>
    <source>
        <strain evidence="10">cv. Tatra</strain>
        <tissue evidence="9">Young leaves</tissue>
    </source>
</reference>
<evidence type="ECO:0000256" key="1">
    <source>
        <dbReference type="ARBA" id="ARBA00004271"/>
    </source>
</evidence>
<dbReference type="NCBIfam" id="TIGR01614">
    <property type="entry name" value="PME_inhib"/>
    <property type="match status" value="1"/>
</dbReference>
<dbReference type="Proteomes" id="UP000236291">
    <property type="component" value="Unassembled WGS sequence"/>
</dbReference>